<dbReference type="Gene3D" id="3.30.420.40">
    <property type="match status" value="2"/>
</dbReference>
<dbReference type="CDD" id="cd23763">
    <property type="entry name" value="ASKHA_ATPase_ROK"/>
    <property type="match status" value="1"/>
</dbReference>
<gene>
    <name evidence="2" type="ORF">EGT74_02945</name>
</gene>
<dbReference type="SUPFAM" id="SSF53067">
    <property type="entry name" value="Actin-like ATPase domain"/>
    <property type="match status" value="1"/>
</dbReference>
<dbReference type="AlphaFoldDB" id="A0A3N4PX88"/>
<keyword evidence="3" id="KW-1185">Reference proteome</keyword>
<dbReference type="Proteomes" id="UP000278351">
    <property type="component" value="Unassembled WGS sequence"/>
</dbReference>
<dbReference type="Gene3D" id="2.60.120.10">
    <property type="entry name" value="Jelly Rolls"/>
    <property type="match status" value="2"/>
</dbReference>
<protein>
    <submittedName>
        <fullName evidence="2">ROK family protein</fullName>
    </submittedName>
</protein>
<organism evidence="2 3">
    <name type="scientific">Chitinophaga lutea</name>
    <dbReference type="NCBI Taxonomy" id="2488634"/>
    <lineage>
        <taxon>Bacteria</taxon>
        <taxon>Pseudomonadati</taxon>
        <taxon>Bacteroidota</taxon>
        <taxon>Chitinophagia</taxon>
        <taxon>Chitinophagales</taxon>
        <taxon>Chitinophagaceae</taxon>
        <taxon>Chitinophaga</taxon>
    </lineage>
</organism>
<dbReference type="RefSeq" id="WP_123845038.1">
    <property type="nucleotide sequence ID" value="NZ_RPDH01000001.1"/>
</dbReference>
<dbReference type="PANTHER" id="PTHR18964:SF149">
    <property type="entry name" value="BIFUNCTIONAL UDP-N-ACETYLGLUCOSAMINE 2-EPIMERASE_N-ACETYLMANNOSAMINE KINASE"/>
    <property type="match status" value="1"/>
</dbReference>
<dbReference type="InterPro" id="IPR011051">
    <property type="entry name" value="RmlC_Cupin_sf"/>
</dbReference>
<proteinExistence type="inferred from homology"/>
<sequence length="892" mass="98491">MKGGLKKIGVDVGGSHITAALIGESGGEWQLLHKNRMALDSADSAYNIVAAISDCIEELQFGVQAIETVGIAFPGPFDYEKGVSAILSVGGKFEQTFGLHVKQAIQDLTGLQNIHFQFSNDAHCFAAGAYRLLGLRSRRTIFLTLGTGLGSAFMADGRVLMQHPDIPASGALYDQDYGEGKADDYFSTRWIVNAYAQKTGSDITCVKKIVESGEPAAAEVMQQFGAGLGQFLRPWLQQFGCDELVIGGNIARAFALFGPSFKKEIGDLADTINIVLSENTEDCIISGAAIIATIAASDKYSNSKKIMRKTLQELLPLTVSKNATAAYDIYPSFPSAEIVYSGFDSLAAEVLKEKVIIIDGYGGVLWENFREQLHAALKAGNKQVFWYDIGACLKPAAEIQAMIADSLNGDDPVFGKRYTGELADFFDAGKLRQIKPDPAADISIIYGTGAALSGIKGKLYYADVPKNEIQFRMRAGSIANLGAEGPEDGTQMYKRFYFVDWPVLNKHKAALLPAIDCLIDEQRIQVITWMKGDAFRRTLLRMLQQPFRARPWFEPGVWGGDWMKKHIPGLSQDAINYAWSFELITPENGIVLEGDGNLLEASFDFLLYADNEKLLGKAAPRFGTEFPIRFDFLDTFNGGNLSIQCHPRPEYAKEHFGENFTQDETYYILDCKPDASVYLGFQDDIDPEEFKSALIEAQATGDEMEVEKYVQKLPAHKHDLFLIPNGTIHASSVNNLVLEISSTPYIFTFKKYDWQRPGLNGQPRPINIDHALNNLYFDRKGDYVAAKLISHPVVEEEWEGGRKLQLPTHEEHFYTVQRYEFTDSVTISTNGQCHICMLVEGQQISVNGGGSETAFYFAETFVVPASTGSYEVTNKGNGTAFLVVAHVKDSHC</sequence>
<accession>A0A3N4PX88</accession>
<dbReference type="InterPro" id="IPR043129">
    <property type="entry name" value="ATPase_NBD"/>
</dbReference>
<dbReference type="PANTHER" id="PTHR18964">
    <property type="entry name" value="ROK (REPRESSOR, ORF, KINASE) FAMILY"/>
    <property type="match status" value="1"/>
</dbReference>
<reference evidence="2 3" key="1">
    <citation type="submission" date="2018-11" db="EMBL/GenBank/DDBJ databases">
        <title>Chitinophaga lutea sp.nov., isolate from arsenic contaminated soil.</title>
        <authorList>
            <person name="Zong Y."/>
        </authorList>
    </citation>
    <scope>NUCLEOTIDE SEQUENCE [LARGE SCALE GENOMIC DNA]</scope>
    <source>
        <strain evidence="2 3">ZY74</strain>
    </source>
</reference>
<evidence type="ECO:0000313" key="2">
    <source>
        <dbReference type="EMBL" id="RPE12526.1"/>
    </source>
</evidence>
<evidence type="ECO:0000256" key="1">
    <source>
        <dbReference type="ARBA" id="ARBA00006479"/>
    </source>
</evidence>
<dbReference type="Pfam" id="PF00480">
    <property type="entry name" value="ROK"/>
    <property type="match status" value="1"/>
</dbReference>
<name>A0A3N4PX88_9BACT</name>
<dbReference type="SUPFAM" id="SSF51182">
    <property type="entry name" value="RmlC-like cupins"/>
    <property type="match status" value="1"/>
</dbReference>
<dbReference type="OrthoDB" id="9808275at2"/>
<comment type="caution">
    <text evidence="2">The sequence shown here is derived from an EMBL/GenBank/DDBJ whole genome shotgun (WGS) entry which is preliminary data.</text>
</comment>
<evidence type="ECO:0000313" key="3">
    <source>
        <dbReference type="Proteomes" id="UP000278351"/>
    </source>
</evidence>
<dbReference type="InterPro" id="IPR014710">
    <property type="entry name" value="RmlC-like_jellyroll"/>
</dbReference>
<dbReference type="InterPro" id="IPR000600">
    <property type="entry name" value="ROK"/>
</dbReference>
<dbReference type="CDD" id="cd07010">
    <property type="entry name" value="cupin_PMI_type_I_N_bac"/>
    <property type="match status" value="1"/>
</dbReference>
<comment type="similarity">
    <text evidence="1">Belongs to the ROK (NagC/XylR) family.</text>
</comment>
<dbReference type="EMBL" id="RPDH01000001">
    <property type="protein sequence ID" value="RPE12526.1"/>
    <property type="molecule type" value="Genomic_DNA"/>
</dbReference>